<sequence>MINEGDISKGFIGTIKPIDGGICAVSNIKAAGIRDGKYGVSLILCEDCDVAGVFTSNKVTAAPVEYTRKTIENGRFSGIIANSGNANCFTGNQGVLDCEEMADITSKLLKIPNTEIATASTGVIGRKMPMDMIKKLIKEVSENIENSKNASINAAKAIMTTDTVYKESAVEVTLNNGEKVKIGGICKGTGMIAPNMGTMLCFIATDAIANQKTLKIALKKAVDDSFNMVIVDGDESTNDTVLLFSNGDSNNSIVLNEEDNIQKIEKRDTDDNLNYAIDSIDENFQEGLNILCKDLAKQMAKDGEGATKFLEVEVNGARTIGEAQIASKSVVKSSLVKTAIFGGDPNWGRIIAAIGYSGANMDLEDFSIAVSSGKELVNLVINGEVLAFEGTEYLEDAEKIMKAKEIKVIIDLKEGNGNATAYGCDLTYDYVKINAEYTT</sequence>
<feature type="site" description="Involved in the stabilization of negative charge on the oxyanion by the formation of the oxyanion hole" evidence="7">
    <location>
        <position position="122"/>
    </location>
</feature>
<dbReference type="HAMAP" id="MF_01106">
    <property type="entry name" value="ArgJ"/>
    <property type="match status" value="1"/>
</dbReference>
<dbReference type="PANTHER" id="PTHR23100:SF0">
    <property type="entry name" value="ARGININE BIOSYNTHESIS BIFUNCTIONAL PROTEIN ARGJ, MITOCHONDRIAL"/>
    <property type="match status" value="1"/>
</dbReference>
<feature type="site" description="Involved in the stabilization of negative charge on the oxyanion by the formation of the oxyanion hole" evidence="7">
    <location>
        <position position="121"/>
    </location>
</feature>
<feature type="active site" description="Nucleophile" evidence="7">
    <location>
        <position position="198"/>
    </location>
</feature>
<keyword evidence="3 7" id="KW-0028">Amino-acid biosynthesis</keyword>
<protein>
    <recommendedName>
        <fullName evidence="7">Glutamate N-acetyltransferase</fullName>
        <ecNumber evidence="7">2.3.1.35</ecNumber>
    </recommendedName>
    <alternativeName>
        <fullName evidence="7">Ornithine acetyltransferase</fullName>
        <shortName evidence="7">OATase</shortName>
    </alternativeName>
    <alternativeName>
        <fullName evidence="7">Ornithine transacetylase</fullName>
    </alternativeName>
    <component>
        <recommendedName>
            <fullName evidence="7">Glutamate N-acetyltransferase alpha chain</fullName>
        </recommendedName>
    </component>
    <component>
        <recommendedName>
            <fullName evidence="7">Glutamate N-acetyltransferase beta chain</fullName>
        </recommendedName>
    </component>
</protein>
<comment type="similarity">
    <text evidence="1 7">Belongs to the ArgJ family.</text>
</comment>
<keyword evidence="4 7" id="KW-0808">Transferase</keyword>
<keyword evidence="2 7" id="KW-0055">Arginine biosynthesis</keyword>
<dbReference type="GO" id="GO:0006592">
    <property type="term" value="P:ornithine biosynthetic process"/>
    <property type="evidence" value="ECO:0007669"/>
    <property type="project" value="TreeGrafter"/>
</dbReference>
<dbReference type="AlphaFoldDB" id="A0A366MEW4"/>
<comment type="caution">
    <text evidence="8">The sequence shown here is derived from an EMBL/GenBank/DDBJ whole genome shotgun (WGS) entry which is preliminary data.</text>
</comment>
<dbReference type="InterPro" id="IPR042195">
    <property type="entry name" value="ArgJ_beta_C"/>
</dbReference>
<evidence type="ECO:0000256" key="1">
    <source>
        <dbReference type="ARBA" id="ARBA00006774"/>
    </source>
</evidence>
<dbReference type="UniPathway" id="UPA00068">
    <property type="reaction ID" value="UER00106"/>
</dbReference>
<comment type="subcellular location">
    <subcellularLocation>
        <location evidence="7">Cytoplasm</location>
    </subcellularLocation>
</comment>
<evidence type="ECO:0000256" key="2">
    <source>
        <dbReference type="ARBA" id="ARBA00022571"/>
    </source>
</evidence>
<dbReference type="CDD" id="cd02152">
    <property type="entry name" value="OAT"/>
    <property type="match status" value="1"/>
</dbReference>
<dbReference type="EC" id="2.3.1.35" evidence="7"/>
<dbReference type="GO" id="GO:0006526">
    <property type="term" value="P:L-arginine biosynthetic process"/>
    <property type="evidence" value="ECO:0007669"/>
    <property type="project" value="UniProtKB-UniRule"/>
</dbReference>
<feature type="site" description="Cleavage; by autolysis" evidence="7">
    <location>
        <begin position="197"/>
        <end position="198"/>
    </location>
</feature>
<dbReference type="GO" id="GO:0004358">
    <property type="term" value="F:L-glutamate N-acetyltransferase activity, acting on acetyl-L-ornithine as donor"/>
    <property type="evidence" value="ECO:0007669"/>
    <property type="project" value="UniProtKB-UniRule"/>
</dbReference>
<organism evidence="8 9">
    <name type="scientific">Candidatus Methanobinarius endosymbioticus</name>
    <dbReference type="NCBI Taxonomy" id="2006182"/>
    <lineage>
        <taxon>Archaea</taxon>
        <taxon>Methanobacteriati</taxon>
        <taxon>Methanobacteriota</taxon>
        <taxon>Methanomada group</taxon>
        <taxon>Methanobacteria</taxon>
        <taxon>Methanobacteriales</taxon>
        <taxon>Methanobacteriaceae</taxon>
        <taxon>Candidatus Methanobinarius</taxon>
    </lineage>
</organism>
<dbReference type="InterPro" id="IPR016117">
    <property type="entry name" value="ArgJ-like_dom_sf"/>
</dbReference>
<feature type="binding site" evidence="7">
    <location>
        <position position="434"/>
    </location>
    <ligand>
        <name>substrate</name>
    </ligand>
</feature>
<keyword evidence="9" id="KW-1185">Reference proteome</keyword>
<keyword evidence="5 7" id="KW-0068">Autocatalytic cleavage</keyword>
<feature type="binding site" evidence="7">
    <location>
        <position position="160"/>
    </location>
    <ligand>
        <name>substrate</name>
    </ligand>
</feature>
<evidence type="ECO:0000313" key="9">
    <source>
        <dbReference type="Proteomes" id="UP000253099"/>
    </source>
</evidence>
<evidence type="ECO:0000313" key="8">
    <source>
        <dbReference type="EMBL" id="RBQ24587.1"/>
    </source>
</evidence>
<comment type="subunit">
    <text evidence="7">Heterotetramer of two alpha and two beta chains.</text>
</comment>
<comment type="pathway">
    <text evidence="7">Amino-acid biosynthesis; L-arginine biosynthesis; L-ornithine and N-acetyl-L-glutamate from L-glutamate and N(2)-acetyl-L-ornithine (cyclic): step 1/1.</text>
</comment>
<dbReference type="NCBIfam" id="NF003802">
    <property type="entry name" value="PRK05388.1"/>
    <property type="match status" value="1"/>
</dbReference>
<dbReference type="Pfam" id="PF01960">
    <property type="entry name" value="ArgJ"/>
    <property type="match status" value="1"/>
</dbReference>
<proteinExistence type="inferred from homology"/>
<evidence type="ECO:0000256" key="4">
    <source>
        <dbReference type="ARBA" id="ARBA00022679"/>
    </source>
</evidence>
<dbReference type="PANTHER" id="PTHR23100">
    <property type="entry name" value="ARGININE BIOSYNTHESIS BIFUNCTIONAL PROTEIN ARGJ"/>
    <property type="match status" value="1"/>
</dbReference>
<evidence type="ECO:0000256" key="5">
    <source>
        <dbReference type="ARBA" id="ARBA00022813"/>
    </source>
</evidence>
<comment type="function">
    <text evidence="7">Catalyzes the transfer of the acetyl group from N(2)-acetylornithine to glutamate, forming N-acetylglutamate and L-ornithine.</text>
</comment>
<accession>A0A366MEW4</accession>
<comment type="catalytic activity">
    <reaction evidence="7">
        <text>N(2)-acetyl-L-ornithine + L-glutamate = N-acetyl-L-glutamate + L-ornithine</text>
        <dbReference type="Rhea" id="RHEA:15349"/>
        <dbReference type="ChEBI" id="CHEBI:29985"/>
        <dbReference type="ChEBI" id="CHEBI:44337"/>
        <dbReference type="ChEBI" id="CHEBI:46911"/>
        <dbReference type="ChEBI" id="CHEBI:57805"/>
        <dbReference type="EC" id="2.3.1.35"/>
    </reaction>
</comment>
<dbReference type="NCBIfam" id="TIGR00120">
    <property type="entry name" value="ArgJ"/>
    <property type="match status" value="1"/>
</dbReference>
<keyword evidence="6 7" id="KW-0012">Acyltransferase</keyword>
<dbReference type="EMBL" id="NIZT01000001">
    <property type="protein sequence ID" value="RBQ24587.1"/>
    <property type="molecule type" value="Genomic_DNA"/>
</dbReference>
<evidence type="ECO:0000256" key="3">
    <source>
        <dbReference type="ARBA" id="ARBA00022605"/>
    </source>
</evidence>
<feature type="binding site" evidence="7">
    <location>
        <position position="439"/>
    </location>
    <ligand>
        <name>substrate</name>
    </ligand>
</feature>
<dbReference type="SUPFAM" id="SSF56266">
    <property type="entry name" value="DmpA/ArgJ-like"/>
    <property type="match status" value="1"/>
</dbReference>
<feature type="chain" id="PRO_5044353002" description="Glutamate N-acetyltransferase alpha chain" evidence="7">
    <location>
        <begin position="1"/>
        <end position="197"/>
    </location>
</feature>
<dbReference type="Gene3D" id="3.10.20.340">
    <property type="entry name" value="ArgJ beta chain, C-terminal domain"/>
    <property type="match status" value="1"/>
</dbReference>
<dbReference type="InterPro" id="IPR002813">
    <property type="entry name" value="Arg_biosynth_ArgJ"/>
</dbReference>
<keyword evidence="7" id="KW-0963">Cytoplasm</keyword>
<reference evidence="8 9" key="1">
    <citation type="submission" date="2018-06" db="EMBL/GenBank/DDBJ databases">
        <title>Genomic insight into two independent archaeal endosymbiosis events.</title>
        <authorList>
            <person name="Lind A.E."/>
            <person name="Lewis W.H."/>
            <person name="Spang A."/>
            <person name="Guy L."/>
            <person name="Embley M.T."/>
            <person name="Ettema T.J.G."/>
        </authorList>
    </citation>
    <scope>NUCLEOTIDE SEQUENCE [LARGE SCALE GENOMIC DNA]</scope>
    <source>
        <strain evidence="8">NOE</strain>
    </source>
</reference>
<feature type="chain" id="PRO_5044353001" description="Glutamate N-acetyltransferase beta chain" evidence="7">
    <location>
        <begin position="198"/>
        <end position="439"/>
    </location>
</feature>
<dbReference type="GO" id="GO:0005737">
    <property type="term" value="C:cytoplasm"/>
    <property type="evidence" value="ECO:0007669"/>
    <property type="project" value="UniProtKB-SubCell"/>
</dbReference>
<feature type="binding site" evidence="7">
    <location>
        <position position="187"/>
    </location>
    <ligand>
        <name>substrate</name>
    </ligand>
</feature>
<evidence type="ECO:0000256" key="6">
    <source>
        <dbReference type="ARBA" id="ARBA00023315"/>
    </source>
</evidence>
<feature type="binding site" evidence="7">
    <location>
        <position position="304"/>
    </location>
    <ligand>
        <name>substrate</name>
    </ligand>
</feature>
<dbReference type="FunFam" id="3.10.20.340:FF:000001">
    <property type="entry name" value="Arginine biosynthesis bifunctional protein ArgJ, chloroplastic"/>
    <property type="match status" value="1"/>
</dbReference>
<evidence type="ECO:0000256" key="7">
    <source>
        <dbReference type="HAMAP-Rule" id="MF_01106"/>
    </source>
</evidence>
<dbReference type="Gene3D" id="3.60.70.12">
    <property type="entry name" value="L-amino peptidase D-ALA esterase/amidase"/>
    <property type="match status" value="1"/>
</dbReference>
<dbReference type="GO" id="GO:0004042">
    <property type="term" value="F:L-glutamate N-acetyltransferase activity"/>
    <property type="evidence" value="ECO:0007669"/>
    <property type="project" value="TreeGrafter"/>
</dbReference>
<name>A0A366MEW4_9EURY</name>
<gene>
    <name evidence="7 8" type="primary">argJ</name>
    <name evidence="8" type="ORF">ALNOE001_00030</name>
</gene>
<feature type="binding site" evidence="7">
    <location>
        <position position="198"/>
    </location>
    <ligand>
        <name>substrate</name>
    </ligand>
</feature>
<dbReference type="Proteomes" id="UP000253099">
    <property type="component" value="Unassembled WGS sequence"/>
</dbReference>